<keyword evidence="1" id="KW-0732">Signal</keyword>
<name>W7QMS7_9ALTE</name>
<dbReference type="STRING" id="1328313.DS2_09117"/>
<evidence type="ECO:0000256" key="1">
    <source>
        <dbReference type="SAM" id="SignalP"/>
    </source>
</evidence>
<evidence type="ECO:0000313" key="3">
    <source>
        <dbReference type="Proteomes" id="UP000019276"/>
    </source>
</evidence>
<keyword evidence="3" id="KW-1185">Reference proteome</keyword>
<feature type="signal peptide" evidence="1">
    <location>
        <begin position="1"/>
        <end position="24"/>
    </location>
</feature>
<comment type="caution">
    <text evidence="2">The sequence shown here is derived from an EMBL/GenBank/DDBJ whole genome shotgun (WGS) entry which is preliminary data.</text>
</comment>
<organism evidence="2 3">
    <name type="scientific">Catenovulum agarivorans DS-2</name>
    <dbReference type="NCBI Taxonomy" id="1328313"/>
    <lineage>
        <taxon>Bacteria</taxon>
        <taxon>Pseudomonadati</taxon>
        <taxon>Pseudomonadota</taxon>
        <taxon>Gammaproteobacteria</taxon>
        <taxon>Alteromonadales</taxon>
        <taxon>Alteromonadaceae</taxon>
        <taxon>Catenovulum</taxon>
    </lineage>
</organism>
<dbReference type="AlphaFoldDB" id="W7QMS7"/>
<proteinExistence type="predicted"/>
<reference evidence="2 3" key="1">
    <citation type="journal article" date="2014" name="Genome Announc.">
        <title>Draft Genome Sequence of the Agar-Degrading Bacterium Catenovulum sp. Strain DS-2, Isolated from Intestines of Haliotis diversicolor.</title>
        <authorList>
            <person name="Shan D."/>
            <person name="Li X."/>
            <person name="Gu Z."/>
            <person name="Wei G."/>
            <person name="Gao Z."/>
            <person name="Shao Z."/>
        </authorList>
    </citation>
    <scope>NUCLEOTIDE SEQUENCE [LARGE SCALE GENOMIC DNA]</scope>
    <source>
        <strain evidence="2 3">DS-2</strain>
    </source>
</reference>
<sequence length="687" mass="77104">MTSTLKVLLMLLASFASFFTAANANGRAADGDIATRYIGSWQGAFDLSGKLYSVDLTIQRNELGRYRGFIRYQGCQALLVAVPSIEADALSFVEHRVRGKCIRSGLYLYSLKAQNKTLALYKYYVPNFLTDKTLTFEASLSRNPELQAELGALLQSNAYKPVATLQAWSTKPDTRFRFANHIEITSFQKYAKRFNGLVEFSTKEGSCVGELKSDVVETDILRVNFIDAKCADLNAGYFSGYSPGRFLNLHWNMPKDKQALADQYYSGLRLKPDKVKYAHRTMHRNMSFNGRIIRSLVESFEHERSQRLIFDRYINQIASGDYSVRFQSADMVGGWSGVLAMGNYTFSVEAALWPTSLYNTRHVAGLLWFVEAQCQLGFLLNSPKKPATANLTFEFVPSSQCLLEDLGMDRNTLYGGLKLSSDKNNFILNLQAMSSSACSNPASNKCHPVGLFSRSIPSYSFQKLIKQARYELIDAPSYYGELAILKGKPLAQAGRKEHNLALNKSEQYRQKLLKIRQEAEMAARKREQRIFAERERYQKIHKTAENMVNTAGAPPNNNSFADEEQVIINFLQVAAAVLVLDKLTPHVTEADRRLPQQVSSGDSAYDACYSKVVDRLNFCTVSVPFDACDASGCSHQTQCDGEAGVRDRCEYAIDSDQFGDMGAPHWCDPETSVFSSDYREVVNAFCR</sequence>
<gene>
    <name evidence="2" type="ORF">DS2_09117</name>
</gene>
<feature type="chain" id="PRO_5004898208" evidence="1">
    <location>
        <begin position="25"/>
        <end position="687"/>
    </location>
</feature>
<dbReference type="EMBL" id="ARZY01000014">
    <property type="protein sequence ID" value="EWH10247.1"/>
    <property type="molecule type" value="Genomic_DNA"/>
</dbReference>
<evidence type="ECO:0000313" key="2">
    <source>
        <dbReference type="EMBL" id="EWH10247.1"/>
    </source>
</evidence>
<dbReference type="Proteomes" id="UP000019276">
    <property type="component" value="Unassembled WGS sequence"/>
</dbReference>
<protein>
    <submittedName>
        <fullName evidence="2">Uncharacterized protein</fullName>
    </submittedName>
</protein>
<dbReference type="RefSeq" id="WP_035014428.1">
    <property type="nucleotide sequence ID" value="NZ_ARZY01000014.1"/>
</dbReference>
<accession>W7QMS7</accession>